<feature type="domain" description="Tyr recombinase" evidence="4">
    <location>
        <begin position="482"/>
        <end position="710"/>
    </location>
</feature>
<sequence length="832" mass="92936">MTGQSTAPGGGRAILESRRRANQTRRAAGSSTKLLSLGTVAPDPRVDANGRIVKTRAYDLGSPPPLLPGDAAGHLVQGLDRDATVDSVLDHLGDSFRIKPVRPAIRRVLEWLEQFPGDSWEERWLSSGADAAPRAWRGAVVGPDEALQRKIGYAANALMAGRVLRPSYGWQLESRAGAHLPAKMLSVNDPETAGRLRALPTYRDALLRHQFDAEGCLSRVMIRTGRRLEQLQGEQLLHYADVVKTSGRHRREHLAWELMVALGPFSSEPATLRAAWSAKGNTRQHSAATLVDRYGIPPSGVRDVLVDYLNEIKAGMDYGSLQGLAYRLARLFWWEVLQINPDQQDLRLAPATVATWRERLAITTDGLPRREIHSILFAVRGFYRDLAEWSHDEPVRWGTWVAPCPVARRESKLASKVRRQQKSRTQGRTRMLMPLLPALVAEAARRKDWSERLHAATLAAEPGEVFTVDGATFRRTAPRARPLRDVASELRAELVSPAPDGPAIRLQYGVVNVTQAESDGFWAWAIVETLRHTGVRIEELLELTQLSLRHYTSQTTGTLVPLLHIVPSKTDAERLIPMSPELVTVLLAVQRRAKAGGAQVPLSVRYDPHERIHGEPFPHLFARRIGTRQEVISYAVVRRLLGELAADAGLSDAGQPIRFTPHDFRRLFTTEMVSSGLPLHIAATLLGHLNLDTTRGYTAVFPEEVIAAHRHFIERRRELRPFGELRSASGEEWDEFEQHFLLRKVALGGCHRPYGTPCVHEHACSRCRFLRVDPAQLPRIEEMTCNAEARLSEAQDRAWLGEVAALEESLKHLRQRRAEAENQLTAAIHQIS</sequence>
<dbReference type="SUPFAM" id="SSF56349">
    <property type="entry name" value="DNA breaking-rejoining enzymes"/>
    <property type="match status" value="1"/>
</dbReference>
<dbReference type="Proteomes" id="UP000295818">
    <property type="component" value="Unassembled WGS sequence"/>
</dbReference>
<protein>
    <submittedName>
        <fullName evidence="5">Phage integrase family protein</fullName>
    </submittedName>
</protein>
<accession>A0ABY2B9T4</accession>
<dbReference type="PANTHER" id="PTHR30349">
    <property type="entry name" value="PHAGE INTEGRASE-RELATED"/>
    <property type="match status" value="1"/>
</dbReference>
<evidence type="ECO:0000256" key="1">
    <source>
        <dbReference type="ARBA" id="ARBA00023172"/>
    </source>
</evidence>
<dbReference type="InterPro" id="IPR013762">
    <property type="entry name" value="Integrase-like_cat_sf"/>
</dbReference>
<dbReference type="EMBL" id="SLWM01000024">
    <property type="protein sequence ID" value="TCO12947.1"/>
    <property type="molecule type" value="Genomic_DNA"/>
</dbReference>
<keyword evidence="6" id="KW-1185">Reference proteome</keyword>
<dbReference type="InterPro" id="IPR050090">
    <property type="entry name" value="Tyrosine_recombinase_XerCD"/>
</dbReference>
<evidence type="ECO:0000313" key="5">
    <source>
        <dbReference type="EMBL" id="TCO12947.1"/>
    </source>
</evidence>
<dbReference type="PANTHER" id="PTHR30349:SF64">
    <property type="entry name" value="PROPHAGE INTEGRASE INTD-RELATED"/>
    <property type="match status" value="1"/>
</dbReference>
<dbReference type="InterPro" id="IPR002104">
    <property type="entry name" value="Integrase_catalytic"/>
</dbReference>
<comment type="caution">
    <text evidence="5">The sequence shown here is derived from an EMBL/GenBank/DDBJ whole genome shotgun (WGS) entry which is preliminary data.</text>
</comment>
<feature type="region of interest" description="Disordered" evidence="3">
    <location>
        <begin position="1"/>
        <end position="20"/>
    </location>
</feature>
<dbReference type="CDD" id="cd00397">
    <property type="entry name" value="DNA_BRE_C"/>
    <property type="match status" value="1"/>
</dbReference>
<evidence type="ECO:0000313" key="6">
    <source>
        <dbReference type="Proteomes" id="UP000295818"/>
    </source>
</evidence>
<evidence type="ECO:0000256" key="2">
    <source>
        <dbReference type="SAM" id="Coils"/>
    </source>
</evidence>
<dbReference type="Pfam" id="PF00589">
    <property type="entry name" value="Phage_integrase"/>
    <property type="match status" value="1"/>
</dbReference>
<reference evidence="5 6" key="1">
    <citation type="journal article" date="2015" name="Stand. Genomic Sci.">
        <title>Genomic Encyclopedia of Bacterial and Archaeal Type Strains, Phase III: the genomes of soil and plant-associated and newly described type strains.</title>
        <authorList>
            <person name="Whitman W.B."/>
            <person name="Woyke T."/>
            <person name="Klenk H.P."/>
            <person name="Zhou Y."/>
            <person name="Lilburn T.G."/>
            <person name="Beck B.J."/>
            <person name="De Vos P."/>
            <person name="Vandamme P."/>
            <person name="Eisen J.A."/>
            <person name="Garrity G."/>
            <person name="Hugenholtz P."/>
            <person name="Kyrpides N.C."/>
        </authorList>
    </citation>
    <scope>NUCLEOTIDE SEQUENCE [LARGE SCALE GENOMIC DNA]</scope>
    <source>
        <strain evidence="5 6">VKM Ac-2538</strain>
    </source>
</reference>
<keyword evidence="1" id="KW-0233">DNA recombination</keyword>
<evidence type="ECO:0000259" key="4">
    <source>
        <dbReference type="PROSITE" id="PS51898"/>
    </source>
</evidence>
<name>A0ABY2B9T4_9ACTN</name>
<proteinExistence type="predicted"/>
<keyword evidence="2" id="KW-0175">Coiled coil</keyword>
<organism evidence="5 6">
    <name type="scientific">Kribbella orskensis</name>
    <dbReference type="NCBI Taxonomy" id="2512216"/>
    <lineage>
        <taxon>Bacteria</taxon>
        <taxon>Bacillati</taxon>
        <taxon>Actinomycetota</taxon>
        <taxon>Actinomycetes</taxon>
        <taxon>Propionibacteriales</taxon>
        <taxon>Kribbellaceae</taxon>
        <taxon>Kribbella</taxon>
    </lineage>
</organism>
<feature type="coiled-coil region" evidence="2">
    <location>
        <begin position="803"/>
        <end position="830"/>
    </location>
</feature>
<dbReference type="PROSITE" id="PS51898">
    <property type="entry name" value="TYR_RECOMBINASE"/>
    <property type="match status" value="1"/>
</dbReference>
<evidence type="ECO:0000256" key="3">
    <source>
        <dbReference type="SAM" id="MobiDB-lite"/>
    </source>
</evidence>
<dbReference type="InterPro" id="IPR011010">
    <property type="entry name" value="DNA_brk_join_enz"/>
</dbReference>
<dbReference type="Gene3D" id="1.10.443.10">
    <property type="entry name" value="Intergrase catalytic core"/>
    <property type="match status" value="1"/>
</dbReference>
<gene>
    <name evidence="5" type="ORF">EV644_12471</name>
</gene>